<evidence type="ECO:0000313" key="3">
    <source>
        <dbReference type="EMBL" id="MFC3199464.1"/>
    </source>
</evidence>
<reference evidence="4" key="1">
    <citation type="journal article" date="2019" name="Int. J. Syst. Evol. Microbiol.">
        <title>The Global Catalogue of Microorganisms (GCM) 10K type strain sequencing project: providing services to taxonomists for standard genome sequencing and annotation.</title>
        <authorList>
            <consortium name="The Broad Institute Genomics Platform"/>
            <consortium name="The Broad Institute Genome Sequencing Center for Infectious Disease"/>
            <person name="Wu L."/>
            <person name="Ma J."/>
        </authorList>
    </citation>
    <scope>NUCLEOTIDE SEQUENCE [LARGE SCALE GENOMIC DNA]</scope>
    <source>
        <strain evidence="4">KCTC 52416</strain>
    </source>
</reference>
<proteinExistence type="predicted"/>
<dbReference type="GO" id="GO:0016787">
    <property type="term" value="F:hydrolase activity"/>
    <property type="evidence" value="ECO:0007669"/>
    <property type="project" value="UniProtKB-KW"/>
</dbReference>
<evidence type="ECO:0000259" key="2">
    <source>
        <dbReference type="Pfam" id="PF07859"/>
    </source>
</evidence>
<dbReference type="Pfam" id="PF07859">
    <property type="entry name" value="Abhydrolase_3"/>
    <property type="match status" value="1"/>
</dbReference>
<dbReference type="PANTHER" id="PTHR48081">
    <property type="entry name" value="AB HYDROLASE SUPERFAMILY PROTEIN C4A8.06C"/>
    <property type="match status" value="1"/>
</dbReference>
<protein>
    <submittedName>
        <fullName evidence="3">Alpha/beta fold hydrolase</fullName>
    </submittedName>
</protein>
<dbReference type="InterPro" id="IPR029058">
    <property type="entry name" value="AB_hydrolase_fold"/>
</dbReference>
<evidence type="ECO:0000313" key="4">
    <source>
        <dbReference type="Proteomes" id="UP001595526"/>
    </source>
</evidence>
<dbReference type="PANTHER" id="PTHR48081:SF8">
    <property type="entry name" value="ALPHA_BETA HYDROLASE FOLD-3 DOMAIN-CONTAINING PROTEIN-RELATED"/>
    <property type="match status" value="1"/>
</dbReference>
<dbReference type="EMBL" id="JBHRTA010000038">
    <property type="protein sequence ID" value="MFC3199464.1"/>
    <property type="molecule type" value="Genomic_DNA"/>
</dbReference>
<organism evidence="3 4">
    <name type="scientific">Parapedobacter deserti</name>
    <dbReference type="NCBI Taxonomy" id="1912957"/>
    <lineage>
        <taxon>Bacteria</taxon>
        <taxon>Pseudomonadati</taxon>
        <taxon>Bacteroidota</taxon>
        <taxon>Sphingobacteriia</taxon>
        <taxon>Sphingobacteriales</taxon>
        <taxon>Sphingobacteriaceae</taxon>
        <taxon>Parapedobacter</taxon>
    </lineage>
</organism>
<gene>
    <name evidence="3" type="ORF">ACFOET_17715</name>
</gene>
<accession>A0ABV7JN97</accession>
<keyword evidence="1 3" id="KW-0378">Hydrolase</keyword>
<name>A0ABV7JN97_9SPHI</name>
<sequence>MSTLIFYSYTLSAQYGEDRRSEQSENYYHMRTPSFKSKIYRLVIRLAGIKTKIQKQFKLGDFSRAHQAAPIPAHVKKQCEVTYRVSATGRTVWELKKKGSTPKRYLFFIHGGGFVFNITKYDWTLLNKIAQHTDVGIVVPDYPLAPTNNFLDVFHTVVPEYAALVNSVGGENVILAGFSAGGGIALSLAQYAQKQQLQQPSQIILLSPLLDATLQHPEIQQIDTYDPYIDVKGMELAISAYAAGTSADDYRISPIYGPLEGLAPIHLFMGTHEVLLPDARKLTTIAREKRIPLTYYEYNQMYHGWVFLNIAEAKDVFSKLINILG</sequence>
<keyword evidence="4" id="KW-1185">Reference proteome</keyword>
<dbReference type="InterPro" id="IPR013094">
    <property type="entry name" value="AB_hydrolase_3"/>
</dbReference>
<evidence type="ECO:0000256" key="1">
    <source>
        <dbReference type="ARBA" id="ARBA00022801"/>
    </source>
</evidence>
<feature type="domain" description="Alpha/beta hydrolase fold-3" evidence="2">
    <location>
        <begin position="106"/>
        <end position="306"/>
    </location>
</feature>
<comment type="caution">
    <text evidence="3">The sequence shown here is derived from an EMBL/GenBank/DDBJ whole genome shotgun (WGS) entry which is preliminary data.</text>
</comment>
<dbReference type="InterPro" id="IPR050300">
    <property type="entry name" value="GDXG_lipolytic_enzyme"/>
</dbReference>
<dbReference type="Proteomes" id="UP001595526">
    <property type="component" value="Unassembled WGS sequence"/>
</dbReference>
<dbReference type="SUPFAM" id="SSF53474">
    <property type="entry name" value="alpha/beta-Hydrolases"/>
    <property type="match status" value="1"/>
</dbReference>
<dbReference type="Gene3D" id="3.40.50.1820">
    <property type="entry name" value="alpha/beta hydrolase"/>
    <property type="match status" value="1"/>
</dbReference>